<dbReference type="SMART" id="SM00420">
    <property type="entry name" value="HTH_DEOR"/>
    <property type="match status" value="1"/>
</dbReference>
<dbReference type="Gene3D" id="1.10.10.10">
    <property type="entry name" value="Winged helix-like DNA-binding domain superfamily/Winged helix DNA-binding domain"/>
    <property type="match status" value="1"/>
</dbReference>
<evidence type="ECO:0000313" key="4">
    <source>
        <dbReference type="EMBL" id="ANC76505.1"/>
    </source>
</evidence>
<dbReference type="SUPFAM" id="SSF46785">
    <property type="entry name" value="Winged helix' DNA-binding domain"/>
    <property type="match status" value="1"/>
</dbReference>
<dbReference type="KEGG" id="fpn:ABE65_006705"/>
<dbReference type="Proteomes" id="UP000076623">
    <property type="component" value="Chromosome"/>
</dbReference>
<gene>
    <name evidence="4" type="ORF">ABE65_006705</name>
</gene>
<accession>A0A168VW62</accession>
<dbReference type="InterPro" id="IPR036390">
    <property type="entry name" value="WH_DNA-bd_sf"/>
</dbReference>
<reference evidence="4 5" key="1">
    <citation type="submission" date="2016-04" db="EMBL/GenBank/DDBJ databases">
        <title>Complete genome sequence of Fictibacillus phosphorivorans G25-29, a strain toxic to nematodes.</title>
        <authorList>
            <person name="Zheng Z."/>
        </authorList>
    </citation>
    <scope>NUCLEOTIDE SEQUENCE [LARGE SCALE GENOMIC DNA]</scope>
    <source>
        <strain evidence="4 5">G25-29</strain>
    </source>
</reference>
<name>A0A168VW62_9BACL</name>
<dbReference type="AlphaFoldDB" id="A0A168VW62"/>
<evidence type="ECO:0000256" key="2">
    <source>
        <dbReference type="ARBA" id="ARBA00023163"/>
    </source>
</evidence>
<dbReference type="RefSeq" id="WP_066392731.1">
    <property type="nucleotide sequence ID" value="NZ_CP015378.1"/>
</dbReference>
<keyword evidence="5" id="KW-1185">Reference proteome</keyword>
<dbReference type="PANTHER" id="PTHR34580:SF9">
    <property type="entry name" value="SLL5097 PROTEIN"/>
    <property type="match status" value="1"/>
</dbReference>
<sequence>MSKIKRLERLLLSINSKKHFTLKELADEFGVSTRTIQRDLLNLIEMGLPIVSEFGPHGGYRIENDRILPPIGFTEMEASSILFSLQTYTETSFPFQTQSKSIVNKLYQFMPEDAKDNWTQIQKRLFVQLPLPPKNSIAPIILEAAIKQKIVTILYTMKEQKLYSNIQLIGLFSENGEWYCPAYCYSLMDYHIFKLSDIKHAVINYEPIEVKDFTEVSIHNWASQITPRNYVRLKAEISEEGLNYCESHPFLRQFIRTKENGLHGLSGTVLATFVEKAAEYLWPLKTSISIQSPIEIKEFHARWAREISTHYEVILNM</sequence>
<keyword evidence="1" id="KW-0805">Transcription regulation</keyword>
<proteinExistence type="predicted"/>
<dbReference type="STRING" id="1221500.ABE65_006705"/>
<evidence type="ECO:0000259" key="3">
    <source>
        <dbReference type="PROSITE" id="PS51000"/>
    </source>
</evidence>
<organism evidence="4 5">
    <name type="scientific">Fictibacillus phosphorivorans</name>
    <dbReference type="NCBI Taxonomy" id="1221500"/>
    <lineage>
        <taxon>Bacteria</taxon>
        <taxon>Bacillati</taxon>
        <taxon>Bacillota</taxon>
        <taxon>Bacilli</taxon>
        <taxon>Bacillales</taxon>
        <taxon>Fictibacillaceae</taxon>
        <taxon>Fictibacillus</taxon>
    </lineage>
</organism>
<dbReference type="InterPro" id="IPR036388">
    <property type="entry name" value="WH-like_DNA-bd_sf"/>
</dbReference>
<dbReference type="PANTHER" id="PTHR34580">
    <property type="match status" value="1"/>
</dbReference>
<dbReference type="PROSITE" id="PS51000">
    <property type="entry name" value="HTH_DEOR_2"/>
    <property type="match status" value="1"/>
</dbReference>
<evidence type="ECO:0000256" key="1">
    <source>
        <dbReference type="ARBA" id="ARBA00023015"/>
    </source>
</evidence>
<dbReference type="Pfam" id="PF13280">
    <property type="entry name" value="WYL"/>
    <property type="match status" value="1"/>
</dbReference>
<dbReference type="InterPro" id="IPR051534">
    <property type="entry name" value="CBASS_pafABC_assoc_protein"/>
</dbReference>
<dbReference type="InterPro" id="IPR026881">
    <property type="entry name" value="WYL_dom"/>
</dbReference>
<dbReference type="InterPro" id="IPR013196">
    <property type="entry name" value="HTH_11"/>
</dbReference>
<protein>
    <recommendedName>
        <fullName evidence="3">HTH deoR-type domain-containing protein</fullName>
    </recommendedName>
</protein>
<dbReference type="EMBL" id="CP015378">
    <property type="protein sequence ID" value="ANC76505.1"/>
    <property type="molecule type" value="Genomic_DNA"/>
</dbReference>
<keyword evidence="2" id="KW-0804">Transcription</keyword>
<evidence type="ECO:0000313" key="5">
    <source>
        <dbReference type="Proteomes" id="UP000076623"/>
    </source>
</evidence>
<dbReference type="Pfam" id="PF08279">
    <property type="entry name" value="HTH_11"/>
    <property type="match status" value="1"/>
</dbReference>
<dbReference type="GO" id="GO:0003700">
    <property type="term" value="F:DNA-binding transcription factor activity"/>
    <property type="evidence" value="ECO:0007669"/>
    <property type="project" value="InterPro"/>
</dbReference>
<feature type="domain" description="HTH deoR-type" evidence="3">
    <location>
        <begin position="3"/>
        <end position="62"/>
    </location>
</feature>
<dbReference type="InterPro" id="IPR001034">
    <property type="entry name" value="DeoR_HTH"/>
</dbReference>